<sequence length="161" mass="18346">MALLVVMKALNLLFAAEDKHYVKVLANVASVVIGETGPFIGSLRETSRPSGKAARNLAKLTLFRQFYIVMVIGYLYFTSCGFCIEDNFSLQCNGWHAIMADIELSFLHCHVLHVSRPVERNEYFVLDDEGRSCNHWLSGTRSLSCDFEIWRLFSSHHFIHS</sequence>
<evidence type="ECO:0000313" key="2">
    <source>
        <dbReference type="EMBL" id="MCD9639924.1"/>
    </source>
</evidence>
<organism evidence="2 3">
    <name type="scientific">Datura stramonium</name>
    <name type="common">Jimsonweed</name>
    <name type="synonym">Common thornapple</name>
    <dbReference type="NCBI Taxonomy" id="4076"/>
    <lineage>
        <taxon>Eukaryota</taxon>
        <taxon>Viridiplantae</taxon>
        <taxon>Streptophyta</taxon>
        <taxon>Embryophyta</taxon>
        <taxon>Tracheophyta</taxon>
        <taxon>Spermatophyta</taxon>
        <taxon>Magnoliopsida</taxon>
        <taxon>eudicotyledons</taxon>
        <taxon>Gunneridae</taxon>
        <taxon>Pentapetalae</taxon>
        <taxon>asterids</taxon>
        <taxon>lamiids</taxon>
        <taxon>Solanales</taxon>
        <taxon>Solanaceae</taxon>
        <taxon>Solanoideae</taxon>
        <taxon>Datureae</taxon>
        <taxon>Datura</taxon>
    </lineage>
</organism>
<evidence type="ECO:0000256" key="1">
    <source>
        <dbReference type="SAM" id="SignalP"/>
    </source>
</evidence>
<dbReference type="EMBL" id="JACEIK010003020">
    <property type="protein sequence ID" value="MCD9639924.1"/>
    <property type="molecule type" value="Genomic_DNA"/>
</dbReference>
<feature type="chain" id="PRO_5045915361" evidence="1">
    <location>
        <begin position="16"/>
        <end position="161"/>
    </location>
</feature>
<keyword evidence="3" id="KW-1185">Reference proteome</keyword>
<reference evidence="2 3" key="1">
    <citation type="journal article" date="2021" name="BMC Genomics">
        <title>Datura genome reveals duplications of psychoactive alkaloid biosynthetic genes and high mutation rate following tissue culture.</title>
        <authorList>
            <person name="Rajewski A."/>
            <person name="Carter-House D."/>
            <person name="Stajich J."/>
            <person name="Litt A."/>
        </authorList>
    </citation>
    <scope>NUCLEOTIDE SEQUENCE [LARGE SCALE GENOMIC DNA]</scope>
    <source>
        <strain evidence="2">AR-01</strain>
    </source>
</reference>
<evidence type="ECO:0000313" key="3">
    <source>
        <dbReference type="Proteomes" id="UP000823775"/>
    </source>
</evidence>
<feature type="signal peptide" evidence="1">
    <location>
        <begin position="1"/>
        <end position="15"/>
    </location>
</feature>
<dbReference type="PANTHER" id="PTHR21229">
    <property type="entry name" value="LUNG SEVEN TRANSMEMBRANE RECEPTOR"/>
    <property type="match status" value="1"/>
</dbReference>
<dbReference type="InterPro" id="IPR009637">
    <property type="entry name" value="GPR107/GPR108-like"/>
</dbReference>
<accession>A0ABS8V136</accession>
<keyword evidence="1" id="KW-0732">Signal</keyword>
<dbReference type="PANTHER" id="PTHR21229:SF2">
    <property type="entry name" value="RE59932P"/>
    <property type="match status" value="1"/>
</dbReference>
<gene>
    <name evidence="2" type="ORF">HAX54_024917</name>
</gene>
<name>A0ABS8V136_DATST</name>
<comment type="caution">
    <text evidence="2">The sequence shown here is derived from an EMBL/GenBank/DDBJ whole genome shotgun (WGS) entry which is preliminary data.</text>
</comment>
<dbReference type="Proteomes" id="UP000823775">
    <property type="component" value="Unassembled WGS sequence"/>
</dbReference>
<proteinExistence type="predicted"/>
<protein>
    <submittedName>
        <fullName evidence="2">Uncharacterized protein</fullName>
    </submittedName>
</protein>